<keyword evidence="5" id="KW-1185">Reference proteome</keyword>
<dbReference type="Proteomes" id="UP000192907">
    <property type="component" value="Unassembled WGS sequence"/>
</dbReference>
<protein>
    <submittedName>
        <fullName evidence="4">Calcineurin-like phosphoesterase</fullName>
    </submittedName>
</protein>
<dbReference type="InterPro" id="IPR004843">
    <property type="entry name" value="Calcineurin-like_PHP"/>
</dbReference>
<dbReference type="GO" id="GO:0046872">
    <property type="term" value="F:metal ion binding"/>
    <property type="evidence" value="ECO:0007669"/>
    <property type="project" value="InterPro"/>
</dbReference>
<accession>A0A1Y6BUX4</accession>
<dbReference type="EMBL" id="FWZT01000009">
    <property type="protein sequence ID" value="SMF28446.1"/>
    <property type="molecule type" value="Genomic_DNA"/>
</dbReference>
<evidence type="ECO:0000256" key="1">
    <source>
        <dbReference type="ARBA" id="ARBA00022729"/>
    </source>
</evidence>
<dbReference type="SUPFAM" id="SSF56300">
    <property type="entry name" value="Metallo-dependent phosphatases"/>
    <property type="match status" value="1"/>
</dbReference>
<dbReference type="Gene3D" id="3.60.21.10">
    <property type="match status" value="1"/>
</dbReference>
<gene>
    <name evidence="4" type="ORF">SAMN06296036_10911</name>
</gene>
<dbReference type="RefSeq" id="WP_159455352.1">
    <property type="nucleotide sequence ID" value="NZ_FWZT01000009.1"/>
</dbReference>
<dbReference type="PANTHER" id="PTHR22953">
    <property type="entry name" value="ACID PHOSPHATASE RELATED"/>
    <property type="match status" value="1"/>
</dbReference>
<name>A0A1Y6BUX4_9BACT</name>
<keyword evidence="1" id="KW-0732">Signal</keyword>
<evidence type="ECO:0000313" key="5">
    <source>
        <dbReference type="Proteomes" id="UP000192907"/>
    </source>
</evidence>
<dbReference type="STRING" id="1513793.SAMN06296036_10911"/>
<evidence type="ECO:0000259" key="2">
    <source>
        <dbReference type="Pfam" id="PF00149"/>
    </source>
</evidence>
<dbReference type="PROSITE" id="PS51257">
    <property type="entry name" value="PROKAR_LIPOPROTEIN"/>
    <property type="match status" value="1"/>
</dbReference>
<dbReference type="GO" id="GO:0003993">
    <property type="term" value="F:acid phosphatase activity"/>
    <property type="evidence" value="ECO:0007669"/>
    <property type="project" value="InterPro"/>
</dbReference>
<dbReference type="Gene3D" id="2.60.40.380">
    <property type="entry name" value="Purple acid phosphatase-like, N-terminal"/>
    <property type="match status" value="1"/>
</dbReference>
<dbReference type="InterPro" id="IPR039331">
    <property type="entry name" value="PAPs-like"/>
</dbReference>
<sequence length="462" mass="50971">MKLNHLIVPGAAALLFIGCNQTPPQPNYNTTRRVSDQISNPVNNPNGQVSPGSPQQGGIIAEIVNYQEPTPYSYPAGYNDPTLAPNKHLLVWTTNPAQEATISWSLPDLIANTQHNVYLSEQQRNGSQLNLYEMKVPAQESGMDQACNSQLPIFQSRVTGLKPNTTYFYVIESNGQQSQEMHFVTAPANSTTSFKLFSGGDSRSDPGQRVVMNRQISSLLSQDSSYLALIHGGDFIESGSNCEQWSTWLDNHQSTMTSKGRVLPVVATFGNHESGGEAQFTALFGDPLGGEKFYFNTKIGSLDLIILNSEISVEGTQRQWLTTTMNSLAKQATFIIAGYHRPAWPAEKSPGSTTSWIPIFEQNQVDLVFESDGHVLKQTCPIFNNACNPERGIVYVGEGGLGVAQRGASQSGQWYFEGGYAIGQHHIQSLSFQMNSATPQIEYKVYYDNTSHYPLTLRKRNR</sequence>
<organism evidence="4 5">
    <name type="scientific">Pseudobacteriovorax antillogorgiicola</name>
    <dbReference type="NCBI Taxonomy" id="1513793"/>
    <lineage>
        <taxon>Bacteria</taxon>
        <taxon>Pseudomonadati</taxon>
        <taxon>Bdellovibrionota</taxon>
        <taxon>Oligoflexia</taxon>
        <taxon>Oligoflexales</taxon>
        <taxon>Pseudobacteriovoracaceae</taxon>
        <taxon>Pseudobacteriovorax</taxon>
    </lineage>
</organism>
<dbReference type="Pfam" id="PF16656">
    <property type="entry name" value="Pur_ac_phosph_N"/>
    <property type="match status" value="1"/>
</dbReference>
<feature type="domain" description="Calcineurin-like phosphoesterase" evidence="2">
    <location>
        <begin position="225"/>
        <end position="374"/>
    </location>
</feature>
<proteinExistence type="predicted"/>
<dbReference type="SUPFAM" id="SSF49363">
    <property type="entry name" value="Purple acid phosphatase, N-terminal domain"/>
    <property type="match status" value="1"/>
</dbReference>
<evidence type="ECO:0000259" key="3">
    <source>
        <dbReference type="Pfam" id="PF16656"/>
    </source>
</evidence>
<dbReference type="InterPro" id="IPR008963">
    <property type="entry name" value="Purple_acid_Pase-like_N"/>
</dbReference>
<dbReference type="PANTHER" id="PTHR22953:SF153">
    <property type="entry name" value="PURPLE ACID PHOSPHATASE"/>
    <property type="match status" value="1"/>
</dbReference>
<feature type="domain" description="Purple acid phosphatase N-terminal" evidence="3">
    <location>
        <begin position="86"/>
        <end position="185"/>
    </location>
</feature>
<dbReference type="InterPro" id="IPR029052">
    <property type="entry name" value="Metallo-depent_PP-like"/>
</dbReference>
<dbReference type="AlphaFoldDB" id="A0A1Y6BUX4"/>
<evidence type="ECO:0000313" key="4">
    <source>
        <dbReference type="EMBL" id="SMF28446.1"/>
    </source>
</evidence>
<reference evidence="5" key="1">
    <citation type="submission" date="2017-04" db="EMBL/GenBank/DDBJ databases">
        <authorList>
            <person name="Varghese N."/>
            <person name="Submissions S."/>
        </authorList>
    </citation>
    <scope>NUCLEOTIDE SEQUENCE [LARGE SCALE GENOMIC DNA]</scope>
    <source>
        <strain evidence="5">RKEM611</strain>
    </source>
</reference>
<dbReference type="InterPro" id="IPR015914">
    <property type="entry name" value="PAPs_N"/>
</dbReference>
<dbReference type="Pfam" id="PF00149">
    <property type="entry name" value="Metallophos"/>
    <property type="match status" value="1"/>
</dbReference>